<dbReference type="InterPro" id="IPR027417">
    <property type="entry name" value="P-loop_NTPase"/>
</dbReference>
<sequence>MNESILNHLFLPHYLPSSVDDDYFLQNNHQYEHMILEYMKEYFNQLESTKETSELPIFSALINCVKHWSILQNPQTCTEANLQSTIMKLTPGNFLPFYFHAQNAAILIEIEKKNVHRPLVSSWQVLLPTQEITSSLVPHFSCFPVTTYRLNDRSQLSSLAHCELLVDFMRNTIEYSKSYKASPQVNETRNLPESYYVCQWWIQQFEGIKIKSKSNRSIQFKKKHRDQIRWNGALLPFRRSGLWMTIKVVFHIILTKRLGSIGIIIYKLLITHFLTYCLSETRSEISIDVLIHCIRKIVRRLNKIEILLSSIDANDLNEWVQLTKHQIQMKINKILPKPNWQKSIRIYEKSKYSVLMNNFDLNNSNIYQHLFQELKSSLKTQKLRETSQYFSPVTNYNDRYPLNSDDCIPSIKKFTGKFNYTIGIALTRIEIWVESRLNQWINRPAVSHSEKNRFETLLHLFEDYLSEAISHYYAIKDPIGYSRFILTSLTIIRSMNQKLCNDPRFERLKLHSIEIPNLMDLFKCLVLPNRDDMKRAHSLYCYFSEFSQKPYPDILTNIRCDNAFGVNFAAHSSTMKESLQKIRDQAELDKQDKIQEIIQAKQRYSCLMDVIKCLSCKGTYGPHRCMCEICRIQKEANDIKVNIFEWPLPSDCIDALAVIFELQMPIEIRSYRDIIWQFINRPKPNLNHQMYEWLRVSPHASKLGPFYTGPKNNKVKLLSSTKSITQTHYPSHSIAFAPVSEFLYESSLKIHISPTSTIAIKDECLALTPQLDHPDYKQLQFAINNTQFEQNHVIAKLCQCSARVKPTQFVEFGSFRSGHRLQWWNLLAMLELDSLPIAEESVAILIIHSILQYGPLAMDGKPSNNSWCSEAHKQLLEDNFIDELTTRLDRRLDDCELNWQNELVLLVITMITMRMLTICNSTREGKVVNLAIKCRRIGEKWIDLISETIKFTSSPDFSEVENLRLKLVTIGISCILTFSTHSDRIHCLLSSSEHVISLLKAATTTHDNIILNKTQSNISTFVRNMMRFSERTLMMVQPIVAEFLQKTCFQSLNDFVAIYWAVIRSEGTMNGQWKKRTEDLYDGWYDCQYESRYISINFIKGTFLVDGMAIGFLPENITTNELFVRVFEEHIFEVQLAESPKTYITRLPYGNGQVQYEFHVNDKTKHLTITERHITTNERFQLIPHSHFQAELPDVFVSNHSHWLNKRSRLVEFRPIHFKEANFLDHKPYVLSLTTGYIVTNDMTNEQRLVNQSSLLFDTLFNQYFVRLDSKPYVYMMGEHISQSDIIIHIYLSRLGIAFKYNTTTNIITSREYSDMYIDQDQWLGTLTGLTSSLLLSPLAAKHHISEYYPYRKLIVPFGKILSTRDQHKIHQTVTIDRPSSMSFSRQYFVFILNDRLQILQSTDSPTGWLYLALLHAMTSHPLPDHYTGMTGMERAFQLLNSAGCWSDQPFDELSLNILGEIASISPKVNYYPEHLTCTEKIDWNSNGIPYSMQHFGYYLIAKKLIDSSQLFNFMYPSVKTNKIPEVFQVKMHNEMLLKKLYWDYRDSYNPTARLSAEMEKDILRATSIKLYRQTLKDCSNITNYSAVRLVDDLYKNGNVNLTSCSTQNWLPLCQWLTKGSQLKALWVGLLQLADRFKREAAGKNTDDIQRFECLLKFLHYISDRCQIKPYYLQMLKTTLNVSKISFAFLTFPPFVSYTNIEQIPIVKTFIPRGECCDLCQNTLSIAELDRCWRENCEHPNVDGMAKSTEKYANNKLLKSSGCNLKLRLFLECVQSLICSVPIKQFDIKVSCSAQNFVTESLKDHYRIQMKIRNKTIEPELLQSAKHKFHQFNTYSFNQPTKSIRKTNRQKEFPQGIFPSINNKNNRPSEITNYFKKQLSESWNKLLLDDEYEKENPSTEEITQHLDLFRHESTKLYNEFSKSITLSNEQLFEAGLLFRITPTVLISLLLEKDLDPENVSSFKLTNNQYTILGGIIVNWTLEQQMERALHFATHNKREDFRNEVSHIPHSNWKPSEHIPWLVLELEMNITIREIQIKVANHMMQPNMRVDNSTVQNIVTQMNMGEGKTSVILPMLAVYLSSSNLSLARIIVLKSLFPTNYQLLRYKLGGLLNRRIFPFACRRDMNFKDQQINQIFERFKHGLRNCDIILTTPEDILSFDLLTIDKCRRKQFNVGRSMLTVQQWLKTYARDVLDESDEILHVKYQLIYTVGGQQQVDAGEERWKTIQSILNLVKKHAEDVSRMFQEKTCYKSPERKSGFPQFRFQSCEEVYPLFCQKIASDWIDSRNYRYADKATISSFILETSSSVENLTDKFPCLDIQLFLIVRGLLSSEVLLVAFQKRYRVNYGVNPNISFNRLMAVPFRAKDVVVDRTEFGHPDVALVLTHLSYYYSGLSDLQLSQCFNRLNDEETDPGVIYDQWVLYEGEDNVTQSIKKWSGVNLQDYRQLTECLFPIFRYNMLVIHYFLNHFVIPREAKQFPNKLVASAWDLSSPLRSKIITGFSGTNDTQLLLPVHIRQYDLPELQKTDAIVVNNLLQPENENYQSLLINATTENILKQIIRYKETINVILDVGALFIDGTNREIAIKWLNLSDRNQVDYVVYFDCDSIVVDDRQSHSCPFVTSPASERLDRCIFYLDEIHTRGTDFKFPVGFKAAVTLGNGLTKDRFVQACMRMRKLGNGHTLTFWSSHEVHQQIEILKTNSITIDRRRSESNESINLIDILRWVYENTQQATWNGLYHWATQSLSFQRKVSAFQHIVWNDNQQVFTNSIMTDLSKECCEPEITELRSMYGAARKLQTLFEIHHKRYEHTHHHLSIETKDAVLKRLRDYGGTKQRLSQLLDEEQQRELEQELEEERQKELPPSVKPCEPILHEAITRLCDMHSDIIDLTHFPNVFRHLPYAFTGTTFLKECQSENWSKNIWISTEFQRVIETKGESLNPFLRPPRWILVYRNKHLIFLSALEANWLLGRLNFLFHKRQCISSSTTTLRLLLPRIKRNQSIFVNTPTLTIPSLLEHSNGVIPFVIPLEWLVQLFIFNGTLYFETVDEQAQYCRCLSLCPKPRTKQQEEAFEKGWIAIDGFVSNAKHRRQLKLVKVQFPLNLLPFVKQMIENRNNLHVPISSHIGSIIFNSLKLI</sequence>
<comment type="catalytic activity">
    <reaction evidence="1">
        <text>Thiol-dependent hydrolysis of ester, thioester, amide, peptide and isopeptide bonds formed by the C-terminal Gly of ubiquitin (a 76-residue protein attached to proteins as an intracellular targeting signal).</text>
        <dbReference type="EC" id="3.4.19.12"/>
    </reaction>
</comment>
<gene>
    <name evidence="11" type="ORF">CJN711_LOCUS37009</name>
</gene>
<protein>
    <recommendedName>
        <fullName evidence="2">ubiquitinyl hydrolase 1</fullName>
        <ecNumber evidence="2">3.4.19.12</ecNumber>
    </recommendedName>
</protein>
<feature type="coiled-coil region" evidence="7">
    <location>
        <begin position="576"/>
        <end position="603"/>
    </location>
</feature>
<dbReference type="EMBL" id="CAJNOV010017916">
    <property type="protein sequence ID" value="CAF1614602.1"/>
    <property type="molecule type" value="Genomic_DNA"/>
</dbReference>
<name>A0A816BQM0_9BILA</name>
<keyword evidence="4" id="KW-0833">Ubl conjugation pathway</keyword>
<keyword evidence="5" id="KW-0378">Hydrolase</keyword>
<evidence type="ECO:0000259" key="9">
    <source>
        <dbReference type="Pfam" id="PF12359"/>
    </source>
</evidence>
<evidence type="ECO:0000256" key="2">
    <source>
        <dbReference type="ARBA" id="ARBA00012759"/>
    </source>
</evidence>
<dbReference type="InterPro" id="IPR022105">
    <property type="entry name" value="DUF3645"/>
</dbReference>
<dbReference type="GO" id="GO:0006508">
    <property type="term" value="P:proteolysis"/>
    <property type="evidence" value="ECO:0007669"/>
    <property type="project" value="UniProtKB-KW"/>
</dbReference>
<evidence type="ECO:0000256" key="3">
    <source>
        <dbReference type="ARBA" id="ARBA00022670"/>
    </source>
</evidence>
<evidence type="ECO:0000256" key="5">
    <source>
        <dbReference type="ARBA" id="ARBA00022801"/>
    </source>
</evidence>
<evidence type="ECO:0000256" key="6">
    <source>
        <dbReference type="ARBA" id="ARBA00022807"/>
    </source>
</evidence>
<dbReference type="Pfam" id="PF12340">
    <property type="entry name" value="DUF3638"/>
    <property type="match status" value="1"/>
</dbReference>
<dbReference type="GO" id="GO:0004843">
    <property type="term" value="F:cysteine-type deubiquitinase activity"/>
    <property type="evidence" value="ECO:0007669"/>
    <property type="project" value="UniProtKB-EC"/>
</dbReference>
<dbReference type="PANTHER" id="PTHR13367">
    <property type="entry name" value="UBIQUITIN THIOESTERASE"/>
    <property type="match status" value="1"/>
</dbReference>
<keyword evidence="6" id="KW-0788">Thiol protease</keyword>
<dbReference type="InterPro" id="IPR046541">
    <property type="entry name" value="DUF6606"/>
</dbReference>
<evidence type="ECO:0000259" key="10">
    <source>
        <dbReference type="Pfam" id="PF20255"/>
    </source>
</evidence>
<proteinExistence type="predicted"/>
<reference evidence="11" key="1">
    <citation type="submission" date="2021-02" db="EMBL/GenBank/DDBJ databases">
        <authorList>
            <person name="Nowell W R."/>
        </authorList>
    </citation>
    <scope>NUCLEOTIDE SEQUENCE</scope>
</reference>
<accession>A0A816BQM0</accession>
<dbReference type="Proteomes" id="UP000663855">
    <property type="component" value="Unassembled WGS sequence"/>
</dbReference>
<dbReference type="EC" id="3.4.19.12" evidence="2"/>
<dbReference type="Pfam" id="PF12359">
    <property type="entry name" value="DUF3645"/>
    <property type="match status" value="1"/>
</dbReference>
<evidence type="ECO:0000259" key="8">
    <source>
        <dbReference type="Pfam" id="PF12340"/>
    </source>
</evidence>
<dbReference type="SUPFAM" id="SSF52540">
    <property type="entry name" value="P-loop containing nucleoside triphosphate hydrolases"/>
    <property type="match status" value="1"/>
</dbReference>
<dbReference type="InterPro" id="IPR022099">
    <property type="entry name" value="DUF3638"/>
</dbReference>
<evidence type="ECO:0000256" key="7">
    <source>
        <dbReference type="SAM" id="Coils"/>
    </source>
</evidence>
<evidence type="ECO:0000313" key="12">
    <source>
        <dbReference type="Proteomes" id="UP000663855"/>
    </source>
</evidence>
<evidence type="ECO:0000256" key="1">
    <source>
        <dbReference type="ARBA" id="ARBA00000707"/>
    </source>
</evidence>
<keyword evidence="7" id="KW-0175">Coiled coil</keyword>
<feature type="domain" description="DUF3645" evidence="9">
    <location>
        <begin position="2355"/>
        <end position="2383"/>
    </location>
</feature>
<comment type="caution">
    <text evidence="11">The sequence shown here is derived from an EMBL/GenBank/DDBJ whole genome shotgun (WGS) entry which is preliminary data.</text>
</comment>
<evidence type="ECO:0000313" key="11">
    <source>
        <dbReference type="EMBL" id="CAF1614602.1"/>
    </source>
</evidence>
<evidence type="ECO:0000256" key="4">
    <source>
        <dbReference type="ARBA" id="ARBA00022786"/>
    </source>
</evidence>
<dbReference type="Pfam" id="PF20255">
    <property type="entry name" value="DUF6606"/>
    <property type="match status" value="1"/>
</dbReference>
<feature type="domain" description="DUF6606" evidence="10">
    <location>
        <begin position="5"/>
        <end position="278"/>
    </location>
</feature>
<organism evidence="11 12">
    <name type="scientific">Rotaria magnacalcarata</name>
    <dbReference type="NCBI Taxonomy" id="392030"/>
    <lineage>
        <taxon>Eukaryota</taxon>
        <taxon>Metazoa</taxon>
        <taxon>Spiralia</taxon>
        <taxon>Gnathifera</taxon>
        <taxon>Rotifera</taxon>
        <taxon>Eurotatoria</taxon>
        <taxon>Bdelloidea</taxon>
        <taxon>Philodinida</taxon>
        <taxon>Philodinidae</taxon>
        <taxon>Rotaria</taxon>
    </lineage>
</organism>
<keyword evidence="3" id="KW-0645">Protease</keyword>
<feature type="domain" description="DUF3638" evidence="8">
    <location>
        <begin position="2009"/>
        <end position="2239"/>
    </location>
</feature>
<dbReference type="InterPro" id="IPR051346">
    <property type="entry name" value="OTU_Deubiquitinase"/>
</dbReference>
<dbReference type="PANTHER" id="PTHR13367:SF33">
    <property type="entry name" value="P-LOOP CONTAINING NUCLEOSIDE TRIPHOSPHATE HYDROLASE PROTEIN"/>
    <property type="match status" value="1"/>
</dbReference>